<dbReference type="InterPro" id="IPR036388">
    <property type="entry name" value="WH-like_DNA-bd_sf"/>
</dbReference>
<dbReference type="PRINTS" id="PR00598">
    <property type="entry name" value="HTHMARR"/>
</dbReference>
<protein>
    <submittedName>
        <fullName evidence="3">DNA-binding MarR family transcriptional regulator</fullName>
    </submittedName>
</protein>
<evidence type="ECO:0000313" key="3">
    <source>
        <dbReference type="EMBL" id="MBM7702231.1"/>
    </source>
</evidence>
<dbReference type="SMART" id="SM00347">
    <property type="entry name" value="HTH_MARR"/>
    <property type="match status" value="1"/>
</dbReference>
<dbReference type="PANTHER" id="PTHR33164">
    <property type="entry name" value="TRANSCRIPTIONAL REGULATOR, MARR FAMILY"/>
    <property type="match status" value="1"/>
</dbReference>
<dbReference type="SUPFAM" id="SSF46785">
    <property type="entry name" value="Winged helix' DNA-binding domain"/>
    <property type="match status" value="1"/>
</dbReference>
<dbReference type="InterPro" id="IPR039422">
    <property type="entry name" value="MarR/SlyA-like"/>
</dbReference>
<gene>
    <name evidence="3" type="ORF">JOC83_001065</name>
</gene>
<accession>A0ABS2QRZ8</accession>
<evidence type="ECO:0000313" key="4">
    <source>
        <dbReference type="Proteomes" id="UP000809829"/>
    </source>
</evidence>
<dbReference type="InterPro" id="IPR000835">
    <property type="entry name" value="HTH_MarR-typ"/>
</dbReference>
<reference evidence="3 4" key="1">
    <citation type="submission" date="2021-01" db="EMBL/GenBank/DDBJ databases">
        <title>Genomic Encyclopedia of Type Strains, Phase IV (KMG-IV): sequencing the most valuable type-strain genomes for metagenomic binning, comparative biology and taxonomic classification.</title>
        <authorList>
            <person name="Goeker M."/>
        </authorList>
    </citation>
    <scope>NUCLEOTIDE SEQUENCE [LARGE SCALE GENOMIC DNA]</scope>
    <source>
        <strain evidence="3 4">DSM 104297</strain>
    </source>
</reference>
<keyword evidence="4" id="KW-1185">Reference proteome</keyword>
<name>A0ABS2QRZ8_9BACI</name>
<dbReference type="PROSITE" id="PS50995">
    <property type="entry name" value="HTH_MARR_2"/>
    <property type="match status" value="1"/>
</dbReference>
<dbReference type="Proteomes" id="UP000809829">
    <property type="component" value="Unassembled WGS sequence"/>
</dbReference>
<evidence type="ECO:0000259" key="2">
    <source>
        <dbReference type="PROSITE" id="PS50995"/>
    </source>
</evidence>
<sequence length="142" mass="17054">MDKRHELIHDMELLFRTVFRQLRHEIHAVLNAELSPNEFMTLRMLKDLGPQKVTDISKRLNVSASHITAVTDLLISKEFVERKRSEQDRRIVEIVLTEAGKEVFERVEQKKQDYFFDRFQHFTDEEIKIIITLFEKINRTKQ</sequence>
<dbReference type="RefSeq" id="WP_205184909.1">
    <property type="nucleotide sequence ID" value="NZ_JAFBFC010000002.1"/>
</dbReference>
<dbReference type="GO" id="GO:0003677">
    <property type="term" value="F:DNA binding"/>
    <property type="evidence" value="ECO:0007669"/>
    <property type="project" value="UniProtKB-KW"/>
</dbReference>
<proteinExistence type="predicted"/>
<evidence type="ECO:0000256" key="1">
    <source>
        <dbReference type="ARBA" id="ARBA00023125"/>
    </source>
</evidence>
<keyword evidence="1 3" id="KW-0238">DNA-binding</keyword>
<comment type="caution">
    <text evidence="3">The sequence shown here is derived from an EMBL/GenBank/DDBJ whole genome shotgun (WGS) entry which is preliminary data.</text>
</comment>
<dbReference type="EMBL" id="JAFBFC010000002">
    <property type="protein sequence ID" value="MBM7702231.1"/>
    <property type="molecule type" value="Genomic_DNA"/>
</dbReference>
<dbReference type="InterPro" id="IPR036390">
    <property type="entry name" value="WH_DNA-bd_sf"/>
</dbReference>
<dbReference type="PANTHER" id="PTHR33164:SF67">
    <property type="entry name" value="TRANSCRIPTIONAL REGULATOR, MARR FAMILY"/>
    <property type="match status" value="1"/>
</dbReference>
<feature type="domain" description="HTH marR-type" evidence="2">
    <location>
        <begin position="4"/>
        <end position="139"/>
    </location>
</feature>
<dbReference type="Gene3D" id="1.10.10.10">
    <property type="entry name" value="Winged helix-like DNA-binding domain superfamily/Winged helix DNA-binding domain"/>
    <property type="match status" value="1"/>
</dbReference>
<organism evidence="3 4">
    <name type="scientific">Priestia iocasae</name>
    <dbReference type="NCBI Taxonomy" id="2291674"/>
    <lineage>
        <taxon>Bacteria</taxon>
        <taxon>Bacillati</taxon>
        <taxon>Bacillota</taxon>
        <taxon>Bacilli</taxon>
        <taxon>Bacillales</taxon>
        <taxon>Bacillaceae</taxon>
        <taxon>Priestia</taxon>
    </lineage>
</organism>
<dbReference type="Pfam" id="PF01047">
    <property type="entry name" value="MarR"/>
    <property type="match status" value="1"/>
</dbReference>